<evidence type="ECO:0000259" key="7">
    <source>
        <dbReference type="Pfam" id="PF00482"/>
    </source>
</evidence>
<dbReference type="EMBL" id="JAESND010000003">
    <property type="protein sequence ID" value="MBM3115860.1"/>
    <property type="molecule type" value="Genomic_DNA"/>
</dbReference>
<dbReference type="RefSeq" id="WP_203537766.1">
    <property type="nucleotide sequence ID" value="NZ_JAESND010000003.1"/>
</dbReference>
<proteinExistence type="predicted"/>
<keyword evidence="4 6" id="KW-1133">Transmembrane helix</keyword>
<organism evidence="8 9">
    <name type="scientific">Jeongeupia naejangsanensis</name>
    <dbReference type="NCBI Taxonomy" id="613195"/>
    <lineage>
        <taxon>Bacteria</taxon>
        <taxon>Pseudomonadati</taxon>
        <taxon>Pseudomonadota</taxon>
        <taxon>Betaproteobacteria</taxon>
        <taxon>Neisseriales</taxon>
        <taxon>Chitinibacteraceae</taxon>
        <taxon>Jeongeupia</taxon>
    </lineage>
</organism>
<evidence type="ECO:0000256" key="5">
    <source>
        <dbReference type="ARBA" id="ARBA00023136"/>
    </source>
</evidence>
<feature type="transmembrane region" description="Helical" evidence="6">
    <location>
        <begin position="262"/>
        <end position="284"/>
    </location>
</feature>
<accession>A0ABS2BJR9</accession>
<name>A0ABS2BJR9_9NEIS</name>
<feature type="transmembrane region" description="Helical" evidence="6">
    <location>
        <begin position="116"/>
        <end position="136"/>
    </location>
</feature>
<evidence type="ECO:0000256" key="1">
    <source>
        <dbReference type="ARBA" id="ARBA00004651"/>
    </source>
</evidence>
<dbReference type="Pfam" id="PF00482">
    <property type="entry name" value="T2SSF"/>
    <property type="match status" value="1"/>
</dbReference>
<dbReference type="Proteomes" id="UP000809431">
    <property type="component" value="Unassembled WGS sequence"/>
</dbReference>
<evidence type="ECO:0000256" key="4">
    <source>
        <dbReference type="ARBA" id="ARBA00022989"/>
    </source>
</evidence>
<comment type="subcellular location">
    <subcellularLocation>
        <location evidence="1">Cell membrane</location>
        <topology evidence="1">Multi-pass membrane protein</topology>
    </subcellularLocation>
</comment>
<sequence>MLSVIFLLAWVFIVLAVVLTGFVLVRDLRTERQLFLRLPIGPAPAQSERRSRLSRLARRLVQDPHALRHTQPTRKLLSAAGFRNEADYYNYLVFRIALPVLLGALTVAVLGLQHSFALIGTAAATIVGILLPERLLRIRVRQRVAAAGKELLLLIDLLRMLQGSGMGVGQSLLVVAEEFRLVLPVLAPEIALANQRYQGGRDRRESLEPLATLFESPDFSALAQLMDRLERYGGAAEEPLAKFGERLLEQQRMQLKTLIGQLTVKMTGVMVLFMFPALFILLAGPGMLSLVQTLQHAGGR</sequence>
<keyword evidence="2" id="KW-1003">Cell membrane</keyword>
<reference evidence="8 9" key="1">
    <citation type="submission" date="2021-01" db="EMBL/GenBank/DDBJ databases">
        <title>Draft Genome Sequence and Polyhydroxyalkanoate Biosynthetic Potential of Jeongeupia naejangsanensis Type Strain DSM 24253.</title>
        <authorList>
            <person name="Turrini P."/>
            <person name="Artuso I."/>
            <person name="Lugli G.A."/>
            <person name="Frangipani E."/>
            <person name="Ventura M."/>
            <person name="Visca P."/>
        </authorList>
    </citation>
    <scope>NUCLEOTIDE SEQUENCE [LARGE SCALE GENOMIC DNA]</scope>
    <source>
        <strain evidence="8 9">DSM 24253</strain>
    </source>
</reference>
<dbReference type="InterPro" id="IPR018076">
    <property type="entry name" value="T2SS_GspF_dom"/>
</dbReference>
<dbReference type="PANTHER" id="PTHR35007:SF2">
    <property type="entry name" value="PILUS ASSEMBLE PROTEIN"/>
    <property type="match status" value="1"/>
</dbReference>
<evidence type="ECO:0000256" key="3">
    <source>
        <dbReference type="ARBA" id="ARBA00022692"/>
    </source>
</evidence>
<feature type="transmembrane region" description="Helical" evidence="6">
    <location>
        <begin position="6"/>
        <end position="25"/>
    </location>
</feature>
<comment type="caution">
    <text evidence="8">The sequence shown here is derived from an EMBL/GenBank/DDBJ whole genome shotgun (WGS) entry which is preliminary data.</text>
</comment>
<keyword evidence="3 6" id="KW-0812">Transmembrane</keyword>
<evidence type="ECO:0000256" key="2">
    <source>
        <dbReference type="ARBA" id="ARBA00022475"/>
    </source>
</evidence>
<feature type="domain" description="Type II secretion system protein GspF" evidence="7">
    <location>
        <begin position="155"/>
        <end position="282"/>
    </location>
</feature>
<evidence type="ECO:0000313" key="8">
    <source>
        <dbReference type="EMBL" id="MBM3115860.1"/>
    </source>
</evidence>
<gene>
    <name evidence="8" type="ORF">JMJ54_08455</name>
</gene>
<feature type="transmembrane region" description="Helical" evidence="6">
    <location>
        <begin position="92"/>
        <end position="110"/>
    </location>
</feature>
<keyword evidence="5 6" id="KW-0472">Membrane</keyword>
<evidence type="ECO:0000256" key="6">
    <source>
        <dbReference type="SAM" id="Phobius"/>
    </source>
</evidence>
<dbReference type="PANTHER" id="PTHR35007">
    <property type="entry name" value="INTEGRAL MEMBRANE PROTEIN-RELATED"/>
    <property type="match status" value="1"/>
</dbReference>
<evidence type="ECO:0000313" key="9">
    <source>
        <dbReference type="Proteomes" id="UP000809431"/>
    </source>
</evidence>
<protein>
    <submittedName>
        <fullName evidence="8">Type II secretion system F family protein</fullName>
    </submittedName>
</protein>
<keyword evidence="9" id="KW-1185">Reference proteome</keyword>